<organism evidence="4">
    <name type="scientific">viral metagenome</name>
    <dbReference type="NCBI Taxonomy" id="1070528"/>
    <lineage>
        <taxon>unclassified sequences</taxon>
        <taxon>metagenomes</taxon>
        <taxon>organismal metagenomes</taxon>
    </lineage>
</organism>
<evidence type="ECO:0000256" key="1">
    <source>
        <dbReference type="ARBA" id="ARBA00022478"/>
    </source>
</evidence>
<feature type="domain" description="DNA-directed RNA polymerase RpoA/D/Rpb3-type" evidence="3">
    <location>
        <begin position="22"/>
        <end position="274"/>
    </location>
</feature>
<accession>A0A6C0BXN0</accession>
<dbReference type="InterPro" id="IPR036643">
    <property type="entry name" value="RNApol_insert_sf"/>
</dbReference>
<protein>
    <recommendedName>
        <fullName evidence="3">DNA-directed RNA polymerase RpoA/D/Rpb3-type domain-containing protein</fullName>
    </recommendedName>
</protein>
<dbReference type="PANTHER" id="PTHR11800">
    <property type="entry name" value="DNA-DIRECTED RNA POLYMERASE"/>
    <property type="match status" value="1"/>
</dbReference>
<dbReference type="Pfam" id="PF01193">
    <property type="entry name" value="RNA_pol_L"/>
    <property type="match status" value="1"/>
</dbReference>
<evidence type="ECO:0000313" key="4">
    <source>
        <dbReference type="EMBL" id="QHS97195.1"/>
    </source>
</evidence>
<dbReference type="GO" id="GO:0006351">
    <property type="term" value="P:DNA-templated transcription"/>
    <property type="evidence" value="ECO:0007669"/>
    <property type="project" value="InterPro"/>
</dbReference>
<evidence type="ECO:0000259" key="3">
    <source>
        <dbReference type="SMART" id="SM00662"/>
    </source>
</evidence>
<dbReference type="PANTHER" id="PTHR11800:SF2">
    <property type="entry name" value="DNA-DIRECTED RNA POLYMERASE II SUBUNIT RPB3"/>
    <property type="match status" value="1"/>
</dbReference>
<dbReference type="InterPro" id="IPR036603">
    <property type="entry name" value="RBP11-like"/>
</dbReference>
<dbReference type="GO" id="GO:0003899">
    <property type="term" value="F:DNA-directed RNA polymerase activity"/>
    <property type="evidence" value="ECO:0007669"/>
    <property type="project" value="InterPro"/>
</dbReference>
<dbReference type="InterPro" id="IPR050518">
    <property type="entry name" value="Rpo3/RPB3_RNA_Pol_subunit"/>
</dbReference>
<dbReference type="Gene3D" id="3.30.1360.10">
    <property type="entry name" value="RNA polymerase, RBP11-like subunit"/>
    <property type="match status" value="2"/>
</dbReference>
<reference evidence="4" key="1">
    <citation type="journal article" date="2020" name="Nature">
        <title>Giant virus diversity and host interactions through global metagenomics.</title>
        <authorList>
            <person name="Schulz F."/>
            <person name="Roux S."/>
            <person name="Paez-Espino D."/>
            <person name="Jungbluth S."/>
            <person name="Walsh D.A."/>
            <person name="Denef V.J."/>
            <person name="McMahon K.D."/>
            <person name="Konstantinidis K.T."/>
            <person name="Eloe-Fadrosh E.A."/>
            <person name="Kyrpides N.C."/>
            <person name="Woyke T."/>
        </authorList>
    </citation>
    <scope>NUCLEOTIDE SEQUENCE</scope>
    <source>
        <strain evidence="4">GVMAG-M-3300020169-51</strain>
    </source>
</reference>
<dbReference type="InterPro" id="IPR011263">
    <property type="entry name" value="DNA-dir_RNA_pol_RpoA/D/Rpb3"/>
</dbReference>
<evidence type="ECO:0000256" key="2">
    <source>
        <dbReference type="ARBA" id="ARBA00023163"/>
    </source>
</evidence>
<dbReference type="GO" id="GO:0046983">
    <property type="term" value="F:protein dimerization activity"/>
    <property type="evidence" value="ECO:0007669"/>
    <property type="project" value="InterPro"/>
</dbReference>
<name>A0A6C0BXN0_9ZZZZ</name>
<keyword evidence="2" id="KW-0804">Transcription</keyword>
<dbReference type="AlphaFoldDB" id="A0A6C0BXN0"/>
<keyword evidence="1" id="KW-0240">DNA-directed RNA polymerase</keyword>
<proteinExistence type="predicted"/>
<dbReference type="SMART" id="SM00662">
    <property type="entry name" value="RPOLD"/>
    <property type="match status" value="1"/>
</dbReference>
<dbReference type="SUPFAM" id="SSF55257">
    <property type="entry name" value="RBP11-like subunits of RNA polymerase"/>
    <property type="match status" value="1"/>
</dbReference>
<sequence length="383" mass="44016">MAEAKSISKVSFINSRKDNGDVTYFQVADVNYSVANALRRTILSDIPILGFKTFPHSENEANFIKNTTRLNNEILKQRLSCIPVHIKDLSSDYRNLQVEIHKKNESESLEYVTTEDFRIKDLTSGSYLSETATRRIFPPDPITEDYIIFCRLKPRISAEVPGEEIHIDAKLSLRTAAENSAFNVVSTCAYGMTVDKVEQDRKWQEIQEKLITEDTPKDRVELVKQNWYNHEGKRNVLRDSFDFTLETIGIYNNNEIVSIACDVLVNQLIELSNKAQQDELDIEKSISTVKNSYDIKLKNIDYTIGKVIEYMLHEKFYKSPDTNHLSYVGFIKNHPHDDYSVIRMSFIDGADMGGDMISMCKQDIKLACKLCIDIFKDIKDDFA</sequence>
<dbReference type="Gene3D" id="2.170.120.12">
    <property type="entry name" value="DNA-directed RNA polymerase, insert domain"/>
    <property type="match status" value="1"/>
</dbReference>
<dbReference type="GO" id="GO:0000428">
    <property type="term" value="C:DNA-directed RNA polymerase complex"/>
    <property type="evidence" value="ECO:0007669"/>
    <property type="project" value="UniProtKB-KW"/>
</dbReference>
<dbReference type="EMBL" id="MN739291">
    <property type="protein sequence ID" value="QHS97195.1"/>
    <property type="molecule type" value="Genomic_DNA"/>
</dbReference>